<organism evidence="1 2">
    <name type="scientific">Kolpuevirus sp. 'frurule'</name>
    <dbReference type="NCBI Taxonomy" id="3028514"/>
    <lineage>
        <taxon>Viruses</taxon>
        <taxon>Duplodnaviria</taxon>
        <taxon>Heunggongvirae</taxon>
        <taxon>Uroviricota</taxon>
        <taxon>Caudoviricetes</taxon>
        <taxon>Crassvirales</taxon>
        <taxon>Steigviridae</taxon>
        <taxon>Asinivirinae</taxon>
        <taxon>Kolpuevirus</taxon>
    </lineage>
</organism>
<dbReference type="Proteomes" id="UP001225300">
    <property type="component" value="Segment"/>
</dbReference>
<accession>A0AAF0DQP4</accession>
<evidence type="ECO:0000313" key="1">
    <source>
        <dbReference type="EMBL" id="WEY17596.1"/>
    </source>
</evidence>
<sequence length="141" mass="16305">MNIAEILKNAPKGTKLYSPLFGEVELKSVSDAMIEVRVGESTSTFYNDGRYYKNYPGGECLLFPSKDKRNWDDVYFLKDKAPVMVSDDGYDWRLRNFRDNHVAYLLDEGGNIVTYCYWSYVVPIDKFNFDDTHSSILNALQ</sequence>
<proteinExistence type="predicted"/>
<keyword evidence="2" id="KW-1185">Reference proteome</keyword>
<reference evidence="1" key="1">
    <citation type="journal article" date="2023" name="bioRxiv">
        <title>Novel crAssphage isolates exhibit conserved gene order and purifying selection of the host specificity protein.</title>
        <authorList>
            <person name="Papudeshi B."/>
            <person name="Vega A.A."/>
            <person name="Souza C."/>
            <person name="Giles S.K."/>
            <person name="Mallawaarachchi V."/>
            <person name="Roach M.J."/>
            <person name="An M."/>
            <person name="Jacobson N."/>
            <person name="McNair K."/>
            <person name="Mora M.F."/>
            <person name="Pastrana K."/>
            <person name="Leigh C."/>
            <person name="Cram C."/>
            <person name="Plewa W.S."/>
            <person name="Grigson S.R."/>
            <person name="Bouras G."/>
            <person name="Decewicz P."/>
            <person name="Luque A."/>
            <person name="Droit L."/>
            <person name="Handley S.A."/>
            <person name="Segall A.M."/>
            <person name="Dinsdale E.A."/>
            <person name="Edwards R.A."/>
        </authorList>
    </citation>
    <scope>NUCLEOTIDE SEQUENCE</scope>
    <source>
        <strain evidence="1">Bc03</strain>
    </source>
</reference>
<evidence type="ECO:0000313" key="2">
    <source>
        <dbReference type="Proteomes" id="UP001225300"/>
    </source>
</evidence>
<protein>
    <submittedName>
        <fullName evidence="1">Uncharacterized protein</fullName>
    </submittedName>
</protein>
<name>A0AAF0DQP4_9CAUD</name>
<dbReference type="EMBL" id="OQ198718">
    <property type="protein sequence ID" value="WEY17596.1"/>
    <property type="molecule type" value="Genomic_DNA"/>
</dbReference>